<dbReference type="InterPro" id="IPR018687">
    <property type="entry name" value="DUF2177_membr"/>
</dbReference>
<name>A0A6C0ANV9_9ZZZZ</name>
<feature type="transmembrane region" description="Helical" evidence="1">
    <location>
        <begin position="68"/>
        <end position="87"/>
    </location>
</feature>
<keyword evidence="1" id="KW-0472">Membrane</keyword>
<keyword evidence="1" id="KW-0812">Transmembrane</keyword>
<feature type="transmembrane region" description="Helical" evidence="1">
    <location>
        <begin position="7"/>
        <end position="24"/>
    </location>
</feature>
<protein>
    <recommendedName>
        <fullName evidence="3">DUF2177 family protein</fullName>
    </recommendedName>
</protein>
<evidence type="ECO:0000256" key="1">
    <source>
        <dbReference type="SAM" id="Phobius"/>
    </source>
</evidence>
<keyword evidence="1" id="KW-1133">Transmembrane helix</keyword>
<proteinExistence type="predicted"/>
<organism evidence="2">
    <name type="scientific">viral metagenome</name>
    <dbReference type="NCBI Taxonomy" id="1070528"/>
    <lineage>
        <taxon>unclassified sequences</taxon>
        <taxon>metagenomes</taxon>
        <taxon>organismal metagenomes</taxon>
    </lineage>
</organism>
<dbReference type="AlphaFoldDB" id="A0A6C0ANV9"/>
<evidence type="ECO:0008006" key="3">
    <source>
        <dbReference type="Google" id="ProtNLM"/>
    </source>
</evidence>
<reference evidence="2" key="1">
    <citation type="journal article" date="2020" name="Nature">
        <title>Giant virus diversity and host interactions through global metagenomics.</title>
        <authorList>
            <person name="Schulz F."/>
            <person name="Roux S."/>
            <person name="Paez-Espino D."/>
            <person name="Jungbluth S."/>
            <person name="Walsh D.A."/>
            <person name="Denef V.J."/>
            <person name="McMahon K.D."/>
            <person name="Konstantinidis K.T."/>
            <person name="Eloe-Fadrosh E.A."/>
            <person name="Kyrpides N.C."/>
            <person name="Woyke T."/>
        </authorList>
    </citation>
    <scope>NUCLEOTIDE SEQUENCE</scope>
    <source>
        <strain evidence="2">GVMAG-S-1101161-73</strain>
    </source>
</reference>
<sequence length="124" mass="13880">MNTIQKILVLALLTGIMDLPWLFIQGPAVQDLVRDIQADRSMNVRLWGAVPVYLALGYLISEIHSAPRAFLAGMATYAVYDFTQLVTFDKYPLWFALADSTWGGVLMALVWWVGLQFGLTSANR</sequence>
<dbReference type="Pfam" id="PF09945">
    <property type="entry name" value="DUF2177"/>
    <property type="match status" value="1"/>
</dbReference>
<accession>A0A6C0ANV9</accession>
<evidence type="ECO:0000313" key="2">
    <source>
        <dbReference type="EMBL" id="QHS81130.1"/>
    </source>
</evidence>
<feature type="transmembrane region" description="Helical" evidence="1">
    <location>
        <begin position="93"/>
        <end position="115"/>
    </location>
</feature>
<feature type="transmembrane region" description="Helical" evidence="1">
    <location>
        <begin position="44"/>
        <end position="61"/>
    </location>
</feature>
<dbReference type="EMBL" id="MN740729">
    <property type="protein sequence ID" value="QHS81130.1"/>
    <property type="molecule type" value="Genomic_DNA"/>
</dbReference>